<evidence type="ECO:0000313" key="1">
    <source>
        <dbReference type="EMBL" id="WDE03051.1"/>
    </source>
</evidence>
<dbReference type="InterPro" id="IPR021372">
    <property type="entry name" value="DUF2989"/>
</dbReference>
<protein>
    <submittedName>
        <fullName evidence="1">DUF2989 domain-containing protein</fullName>
    </submittedName>
</protein>
<name>A0AAE9YXI7_9GAMM</name>
<sequence length="268" mass="31205">MKLHLLAAISAFTLSACDKGPNLAQVCDSHPLICQEFKEDNWCKKERTQTIFAGADLQDEPSDQHKYNLLIAYENYAECVSFASQIEHIKLKEKKTRRINNYIKAKERIEQLSEETATSEHPQLLYFHWTRYLNERSLEKFLKLEGSPELETPASQLNLATYYAKRDPDKTLKLLFHALELYQAGDEIDSEIFKSLTTIFTDKKEYKQAYIWLKIMRLYDPDDTDLTEKSLKNYQEAFQLDSDFLDQVADTTLDKIRAGEFHSPNLKG</sequence>
<dbReference type="Pfam" id="PF11207">
    <property type="entry name" value="DUF2989"/>
    <property type="match status" value="1"/>
</dbReference>
<keyword evidence="2" id="KW-1185">Reference proteome</keyword>
<organism evidence="1 2">
    <name type="scientific">Thalassomonas viridans</name>
    <dbReference type="NCBI Taxonomy" id="137584"/>
    <lineage>
        <taxon>Bacteria</taxon>
        <taxon>Pseudomonadati</taxon>
        <taxon>Pseudomonadota</taxon>
        <taxon>Gammaproteobacteria</taxon>
        <taxon>Alteromonadales</taxon>
        <taxon>Colwelliaceae</taxon>
        <taxon>Thalassomonas</taxon>
    </lineage>
</organism>
<reference evidence="1 2" key="2">
    <citation type="journal article" date="2022" name="Mar. Drugs">
        <title>Bioassay-Guided Fractionation Leads to the Detection of Cholic Acid Generated by the Rare Thalassomonas sp.</title>
        <authorList>
            <person name="Pheiffer F."/>
            <person name="Schneider Y.K."/>
            <person name="Hansen E.H."/>
            <person name="Andersen J.H."/>
            <person name="Isaksson J."/>
            <person name="Busche T."/>
            <person name="R C."/>
            <person name="Kalinowski J."/>
            <person name="Zyl L.V."/>
            <person name="Trindade M."/>
        </authorList>
    </citation>
    <scope>NUCLEOTIDE SEQUENCE [LARGE SCALE GENOMIC DNA]</scope>
    <source>
        <strain evidence="1 2">XOM25</strain>
    </source>
</reference>
<dbReference type="EMBL" id="CP059733">
    <property type="protein sequence ID" value="WDE03051.1"/>
    <property type="molecule type" value="Genomic_DNA"/>
</dbReference>
<dbReference type="Proteomes" id="UP000032352">
    <property type="component" value="Chromosome"/>
</dbReference>
<accession>A0AAE9YXI7</accession>
<dbReference type="PROSITE" id="PS51257">
    <property type="entry name" value="PROKAR_LIPOPROTEIN"/>
    <property type="match status" value="1"/>
</dbReference>
<gene>
    <name evidence="1" type="ORF">SG34_016630</name>
</gene>
<dbReference type="KEGG" id="tvd:SG34_016630"/>
<proteinExistence type="predicted"/>
<dbReference type="SUPFAM" id="SSF81901">
    <property type="entry name" value="HCP-like"/>
    <property type="match status" value="1"/>
</dbReference>
<reference evidence="1 2" key="1">
    <citation type="journal article" date="2015" name="Genome Announc.">
        <title>Draft Genome Sequences of Marine Isolates of Thalassomonas viridans and Thalassomonas actiniarum.</title>
        <authorList>
            <person name="Olonade I."/>
            <person name="van Zyl L.J."/>
            <person name="Trindade M."/>
        </authorList>
    </citation>
    <scope>NUCLEOTIDE SEQUENCE [LARGE SCALE GENOMIC DNA]</scope>
    <source>
        <strain evidence="1 2">XOM25</strain>
    </source>
</reference>
<dbReference type="AlphaFoldDB" id="A0AAE9YXI7"/>
<evidence type="ECO:0000313" key="2">
    <source>
        <dbReference type="Proteomes" id="UP000032352"/>
    </source>
</evidence>
<dbReference type="RefSeq" id="WP_044840823.1">
    <property type="nucleotide sequence ID" value="NZ_CP059733.1"/>
</dbReference>